<feature type="compositionally biased region" description="Basic and acidic residues" evidence="1">
    <location>
        <begin position="73"/>
        <end position="82"/>
    </location>
</feature>
<dbReference type="AlphaFoldDB" id="A0A6G1BZY6"/>
<evidence type="ECO:0008006" key="4">
    <source>
        <dbReference type="Google" id="ProtNLM"/>
    </source>
</evidence>
<name>A0A6G1BZY6_9ORYZ</name>
<evidence type="ECO:0000313" key="3">
    <source>
        <dbReference type="Proteomes" id="UP000479710"/>
    </source>
</evidence>
<evidence type="ECO:0000313" key="2">
    <source>
        <dbReference type="EMBL" id="KAF0893482.1"/>
    </source>
</evidence>
<dbReference type="EMBL" id="SPHZ02000011">
    <property type="protein sequence ID" value="KAF0893482.1"/>
    <property type="molecule type" value="Genomic_DNA"/>
</dbReference>
<keyword evidence="3" id="KW-1185">Reference proteome</keyword>
<evidence type="ECO:0000256" key="1">
    <source>
        <dbReference type="SAM" id="MobiDB-lite"/>
    </source>
</evidence>
<feature type="compositionally biased region" description="Basic residues" evidence="1">
    <location>
        <begin position="54"/>
        <end position="63"/>
    </location>
</feature>
<feature type="compositionally biased region" description="Basic and acidic residues" evidence="1">
    <location>
        <begin position="44"/>
        <end position="53"/>
    </location>
</feature>
<protein>
    <recommendedName>
        <fullName evidence="4">DUF834 domain-containing protein</fullName>
    </recommendedName>
</protein>
<gene>
    <name evidence="2" type="ORF">E2562_025857</name>
</gene>
<feature type="compositionally biased region" description="Basic and acidic residues" evidence="1">
    <location>
        <begin position="1"/>
        <end position="12"/>
    </location>
</feature>
<feature type="region of interest" description="Disordered" evidence="1">
    <location>
        <begin position="1"/>
        <end position="82"/>
    </location>
</feature>
<reference evidence="2 3" key="1">
    <citation type="submission" date="2019-11" db="EMBL/GenBank/DDBJ databases">
        <title>Whole genome sequence of Oryza granulata.</title>
        <authorList>
            <person name="Li W."/>
        </authorList>
    </citation>
    <scope>NUCLEOTIDE SEQUENCE [LARGE SCALE GENOMIC DNA]</scope>
    <source>
        <strain evidence="3">cv. Menghai</strain>
        <tissue evidence="2">Leaf</tissue>
    </source>
</reference>
<accession>A0A6G1BZY6</accession>
<comment type="caution">
    <text evidence="2">The sequence shown here is derived from an EMBL/GenBank/DDBJ whole genome shotgun (WGS) entry which is preliminary data.</text>
</comment>
<sequence>MGEIGKGGDRRRQWSQGEIEEGGGQTLATAPKLSGLLQVNSDRMAADVDEAHNGRHRPSRGRAGRMAASHSPCRREDRRRAT</sequence>
<proteinExistence type="predicted"/>
<dbReference type="Proteomes" id="UP000479710">
    <property type="component" value="Unassembled WGS sequence"/>
</dbReference>
<organism evidence="2 3">
    <name type="scientific">Oryza meyeriana var. granulata</name>
    <dbReference type="NCBI Taxonomy" id="110450"/>
    <lineage>
        <taxon>Eukaryota</taxon>
        <taxon>Viridiplantae</taxon>
        <taxon>Streptophyta</taxon>
        <taxon>Embryophyta</taxon>
        <taxon>Tracheophyta</taxon>
        <taxon>Spermatophyta</taxon>
        <taxon>Magnoliopsida</taxon>
        <taxon>Liliopsida</taxon>
        <taxon>Poales</taxon>
        <taxon>Poaceae</taxon>
        <taxon>BOP clade</taxon>
        <taxon>Oryzoideae</taxon>
        <taxon>Oryzeae</taxon>
        <taxon>Oryzinae</taxon>
        <taxon>Oryza</taxon>
        <taxon>Oryza meyeriana</taxon>
    </lineage>
</organism>